<dbReference type="InterPro" id="IPR009071">
    <property type="entry name" value="HMG_box_dom"/>
</dbReference>
<dbReference type="PANTHER" id="PTHR21358">
    <property type="entry name" value="PROTEIN MAELSTROM HOMOLOG"/>
    <property type="match status" value="1"/>
</dbReference>
<feature type="domain" description="HMG box" evidence="13">
    <location>
        <begin position="4"/>
        <end position="62"/>
    </location>
</feature>
<dbReference type="InParanoid" id="A0A1X7VLG3"/>
<name>A0A1X7VLG3_AMPQE</name>
<evidence type="ECO:0000256" key="5">
    <source>
        <dbReference type="ARBA" id="ARBA00022490"/>
    </source>
</evidence>
<dbReference type="SUPFAM" id="SSF47095">
    <property type="entry name" value="HMG-box"/>
    <property type="match status" value="1"/>
</dbReference>
<keyword evidence="9 11" id="KW-0539">Nucleus</keyword>
<protein>
    <recommendedName>
        <fullName evidence="13">HMG box domain-containing protein</fullName>
    </recommendedName>
</protein>
<comment type="similarity">
    <text evidence="3">Belongs to the maelstrom family.</text>
</comment>
<dbReference type="OrthoDB" id="24555at2759"/>
<dbReference type="GO" id="GO:0007140">
    <property type="term" value="P:male meiotic nuclear division"/>
    <property type="evidence" value="ECO:0007669"/>
    <property type="project" value="TreeGrafter"/>
</dbReference>
<evidence type="ECO:0000256" key="12">
    <source>
        <dbReference type="SAM" id="MobiDB-lite"/>
    </source>
</evidence>
<feature type="region of interest" description="Disordered" evidence="12">
    <location>
        <begin position="373"/>
        <end position="406"/>
    </location>
</feature>
<comment type="subcellular location">
    <subcellularLocation>
        <location evidence="2">Cytoplasm</location>
    </subcellularLocation>
    <subcellularLocation>
        <location evidence="1">Nucleus</location>
    </subcellularLocation>
</comment>
<dbReference type="GO" id="GO:0045892">
    <property type="term" value="P:negative regulation of DNA-templated transcription"/>
    <property type="evidence" value="ECO:0007669"/>
    <property type="project" value="TreeGrafter"/>
</dbReference>
<dbReference type="InterPro" id="IPR036910">
    <property type="entry name" value="HMG_box_dom_sf"/>
</dbReference>
<dbReference type="EnsemblMetazoa" id="XM_020008812.1">
    <property type="protein sequence ID" value="XP_019864371.1"/>
    <property type="gene ID" value="LOC105316612"/>
</dbReference>
<dbReference type="GO" id="GO:0060964">
    <property type="term" value="P:regulation of miRNA-mediated gene silencing"/>
    <property type="evidence" value="ECO:0007669"/>
    <property type="project" value="InterPro"/>
</dbReference>
<evidence type="ECO:0000256" key="11">
    <source>
        <dbReference type="PROSITE-ProRule" id="PRU00267"/>
    </source>
</evidence>
<dbReference type="KEGG" id="aqu:105316612"/>
<feature type="region of interest" description="Disordered" evidence="12">
    <location>
        <begin position="59"/>
        <end position="79"/>
    </location>
</feature>
<evidence type="ECO:0000256" key="9">
    <source>
        <dbReference type="ARBA" id="ARBA00023242"/>
    </source>
</evidence>
<evidence type="ECO:0000256" key="3">
    <source>
        <dbReference type="ARBA" id="ARBA00007057"/>
    </source>
</evidence>
<reference evidence="15" key="1">
    <citation type="journal article" date="2010" name="Nature">
        <title>The Amphimedon queenslandica genome and the evolution of animal complexity.</title>
        <authorList>
            <person name="Srivastava M."/>
            <person name="Simakov O."/>
            <person name="Chapman J."/>
            <person name="Fahey B."/>
            <person name="Gauthier M.E."/>
            <person name="Mitros T."/>
            <person name="Richards G.S."/>
            <person name="Conaco C."/>
            <person name="Dacre M."/>
            <person name="Hellsten U."/>
            <person name="Larroux C."/>
            <person name="Putnam N.H."/>
            <person name="Stanke M."/>
            <person name="Adamska M."/>
            <person name="Darling A."/>
            <person name="Degnan S.M."/>
            <person name="Oakley T.H."/>
            <person name="Plachetzki D.C."/>
            <person name="Zhai Y."/>
            <person name="Adamski M."/>
            <person name="Calcino A."/>
            <person name="Cummins S.F."/>
            <person name="Goodstein D.M."/>
            <person name="Harris C."/>
            <person name="Jackson D.J."/>
            <person name="Leys S.P."/>
            <person name="Shu S."/>
            <person name="Woodcroft B.J."/>
            <person name="Vervoort M."/>
            <person name="Kosik K.S."/>
            <person name="Manning G."/>
            <person name="Degnan B.M."/>
            <person name="Rokhsar D.S."/>
        </authorList>
    </citation>
    <scope>NUCLEOTIDE SEQUENCE [LARGE SCALE GENOMIC DNA]</scope>
</reference>
<evidence type="ECO:0000256" key="7">
    <source>
        <dbReference type="ARBA" id="ARBA00023125"/>
    </source>
</evidence>
<sequence length="406" mass="46231">MSSKKKQRNAFFFYMLDMQEELRRQGRNVPMPQMSAIAGPKWSQLSDAEKAPYHIRAKHEKRNPTPVIDPSRPPRAGKMDCTGELLSERRDLAAELEEKRRRQAEILKSLFTSKRGATDQTIFLFDIQPQCTLKELESDRWLPCELAICAYSLTEGSKHNYHCFIHPGPIPIGYRYVAQSQSDQTHMLPVDGLPGQSRKDYRLILAEMQHFIETHRKGPIEPLLFAKRDVSERVDFMLKWLARKAGVEFFIDQVYELELLIMQWDALASSSGRSSLTLIYVTEGLLNTSSYDYETGIKCKLHDKEENKFCSMSTVKIYTFVLSDHFCPKFSIPITSAHLPEQPNIPAGIVKSDVFVPRMNIPRGVAASQEVPPITMGRGRGRGLSGKQLPIPQVREPARFTSNGSK</sequence>
<dbReference type="GO" id="GO:0043186">
    <property type="term" value="C:P granule"/>
    <property type="evidence" value="ECO:0007669"/>
    <property type="project" value="TreeGrafter"/>
</dbReference>
<evidence type="ECO:0000256" key="8">
    <source>
        <dbReference type="ARBA" id="ARBA00023158"/>
    </source>
</evidence>
<dbReference type="AlphaFoldDB" id="A0A1X7VLG3"/>
<dbReference type="Proteomes" id="UP000007879">
    <property type="component" value="Unassembled WGS sequence"/>
</dbReference>
<dbReference type="PROSITE" id="PS00028">
    <property type="entry name" value="ZINC_FINGER_C2H2_1"/>
    <property type="match status" value="1"/>
</dbReference>
<keyword evidence="5" id="KW-0963">Cytoplasm</keyword>
<organism evidence="14">
    <name type="scientific">Amphimedon queenslandica</name>
    <name type="common">Sponge</name>
    <dbReference type="NCBI Taxonomy" id="400682"/>
    <lineage>
        <taxon>Eukaryota</taxon>
        <taxon>Metazoa</taxon>
        <taxon>Porifera</taxon>
        <taxon>Demospongiae</taxon>
        <taxon>Heteroscleromorpha</taxon>
        <taxon>Haplosclerida</taxon>
        <taxon>Niphatidae</taxon>
        <taxon>Amphimedon</taxon>
    </lineage>
</organism>
<dbReference type="EnsemblMetazoa" id="Aqu2.1.40655_001">
    <property type="protein sequence ID" value="Aqu2.1.40655_001"/>
    <property type="gene ID" value="Aqu2.1.40655"/>
</dbReference>
<dbReference type="GO" id="GO:0007283">
    <property type="term" value="P:spermatogenesis"/>
    <property type="evidence" value="ECO:0007669"/>
    <property type="project" value="TreeGrafter"/>
</dbReference>
<keyword evidence="7 11" id="KW-0238">DNA-binding</keyword>
<dbReference type="GO" id="GO:0031047">
    <property type="term" value="P:regulatory ncRNA-mediated gene silencing"/>
    <property type="evidence" value="ECO:0007669"/>
    <property type="project" value="UniProtKB-KW"/>
</dbReference>
<dbReference type="GO" id="GO:0030154">
    <property type="term" value="P:cell differentiation"/>
    <property type="evidence" value="ECO:0007669"/>
    <property type="project" value="UniProtKB-KW"/>
</dbReference>
<evidence type="ECO:0000256" key="2">
    <source>
        <dbReference type="ARBA" id="ARBA00004496"/>
    </source>
</evidence>
<proteinExistence type="inferred from homology"/>
<keyword evidence="15" id="KW-1185">Reference proteome</keyword>
<dbReference type="GO" id="GO:0043565">
    <property type="term" value="F:sequence-specific DNA binding"/>
    <property type="evidence" value="ECO:0007669"/>
    <property type="project" value="TreeGrafter"/>
</dbReference>
<feature type="DNA-binding region" description="HMG box" evidence="11">
    <location>
        <begin position="4"/>
        <end position="62"/>
    </location>
</feature>
<evidence type="ECO:0000256" key="4">
    <source>
        <dbReference type="ARBA" id="ARBA00022473"/>
    </source>
</evidence>
<dbReference type="CDD" id="cd21992">
    <property type="entry name" value="HMG-box_MAEL"/>
    <property type="match status" value="1"/>
</dbReference>
<dbReference type="Pfam" id="PF09011">
    <property type="entry name" value="HMG_box_2"/>
    <property type="match status" value="1"/>
</dbReference>
<dbReference type="InterPro" id="IPR039259">
    <property type="entry name" value="Protein_maelstrom"/>
</dbReference>
<evidence type="ECO:0000256" key="1">
    <source>
        <dbReference type="ARBA" id="ARBA00004123"/>
    </source>
</evidence>
<dbReference type="GO" id="GO:0005634">
    <property type="term" value="C:nucleus"/>
    <property type="evidence" value="ECO:0007669"/>
    <property type="project" value="UniProtKB-SubCell"/>
</dbReference>
<accession>A0A1X7VLG3</accession>
<keyword evidence="6" id="KW-0221">Differentiation</keyword>
<dbReference type="SMART" id="SM00398">
    <property type="entry name" value="HMG"/>
    <property type="match status" value="1"/>
</dbReference>
<evidence type="ECO:0000256" key="10">
    <source>
        <dbReference type="ARBA" id="ARBA00023254"/>
    </source>
</evidence>
<dbReference type="PANTHER" id="PTHR21358:SF4">
    <property type="entry name" value="PROTEIN MAELSTROM HOMOLOG"/>
    <property type="match status" value="1"/>
</dbReference>
<dbReference type="Pfam" id="PF13017">
    <property type="entry name" value="Maelstrom"/>
    <property type="match status" value="1"/>
</dbReference>
<keyword evidence="8" id="KW-0943">RNA-mediated gene silencing</keyword>
<dbReference type="InterPro" id="IPR013087">
    <property type="entry name" value="Znf_C2H2_type"/>
</dbReference>
<gene>
    <name evidence="14" type="primary">105316612</name>
</gene>
<keyword evidence="10" id="KW-0469">Meiosis</keyword>
<dbReference type="InterPro" id="IPR024970">
    <property type="entry name" value="Maelstrom"/>
</dbReference>
<dbReference type="PROSITE" id="PS50118">
    <property type="entry name" value="HMG_BOX_2"/>
    <property type="match status" value="1"/>
</dbReference>
<dbReference type="Gene3D" id="1.10.30.10">
    <property type="entry name" value="High mobility group box domain"/>
    <property type="match status" value="1"/>
</dbReference>
<evidence type="ECO:0000313" key="15">
    <source>
        <dbReference type="Proteomes" id="UP000007879"/>
    </source>
</evidence>
<reference evidence="14" key="2">
    <citation type="submission" date="2017-05" db="UniProtKB">
        <authorList>
            <consortium name="EnsemblMetazoa"/>
        </authorList>
    </citation>
    <scope>IDENTIFICATION</scope>
</reference>
<dbReference type="eggNOG" id="ENOG502QTQB">
    <property type="taxonomic scope" value="Eukaryota"/>
</dbReference>
<evidence type="ECO:0000259" key="13">
    <source>
        <dbReference type="PROSITE" id="PS50118"/>
    </source>
</evidence>
<evidence type="ECO:0000313" key="14">
    <source>
        <dbReference type="EnsemblMetazoa" id="Aqu2.1.40655_001"/>
    </source>
</evidence>
<evidence type="ECO:0000256" key="6">
    <source>
        <dbReference type="ARBA" id="ARBA00022782"/>
    </source>
</evidence>
<keyword evidence="4" id="KW-0217">Developmental protein</keyword>